<evidence type="ECO:0000313" key="2">
    <source>
        <dbReference type="Proteomes" id="UP000006526"/>
    </source>
</evidence>
<evidence type="ECO:0000313" key="1">
    <source>
        <dbReference type="EMBL" id="ADO98015.1"/>
    </source>
</evidence>
<dbReference type="EMBL" id="GU071097">
    <property type="protein sequence ID" value="ADO98015.1"/>
    <property type="molecule type" value="Genomic_DNA"/>
</dbReference>
<organism evidence="1 2">
    <name type="scientific">Synechococcus phage S-SSM5</name>
    <dbReference type="NCBI Taxonomy" id="445685"/>
    <lineage>
        <taxon>Viruses</taxon>
        <taxon>Duplodnaviria</taxon>
        <taxon>Heunggongvirae</taxon>
        <taxon>Uroviricota</taxon>
        <taxon>Caudoviricetes</taxon>
        <taxon>Pantevenvirales</taxon>
        <taxon>Kyanoviridae</taxon>
        <taxon>Glaucusvirus</taxon>
        <taxon>Glaucusvirus ssm5</taxon>
    </lineage>
</organism>
<protein>
    <submittedName>
        <fullName evidence="1">Uncharacterized protein</fullName>
    </submittedName>
</protein>
<sequence length="59" mass="6800">MSGNDLLLLHKKEDLVMMYDVDFDIAWDENDMVRTPEDDWIASVLGDETEVIDELINGN</sequence>
<dbReference type="Proteomes" id="UP000006526">
    <property type="component" value="Segment"/>
</dbReference>
<gene>
    <name evidence="1" type="ORF">SSSM5_055</name>
</gene>
<dbReference type="RefSeq" id="YP_004324658.1">
    <property type="nucleotide sequence ID" value="NC_015289.1"/>
</dbReference>
<dbReference type="GeneID" id="10329310"/>
<name>E3SK95_9CAUD</name>
<dbReference type="KEGG" id="vg:10329310"/>
<dbReference type="OrthoDB" id="28348at10239"/>
<proteinExistence type="predicted"/>
<keyword evidence="2" id="KW-1185">Reference proteome</keyword>
<reference evidence="1 2" key="1">
    <citation type="journal article" date="2010" name="Environ. Microbiol.">
        <title>Genomic analysis of oceanic cyanobacterial myoviruses compared with T4-like myoviruses from diverse hosts and environments.</title>
        <authorList>
            <person name="Sullivan M.B."/>
            <person name="Huang K.H."/>
            <person name="Ignacio-Espinoza J.C."/>
            <person name="Berlin A.M."/>
            <person name="Kelly L."/>
            <person name="Weigele P.R."/>
            <person name="DeFrancesco A.S."/>
            <person name="Kern S.E."/>
            <person name="Thompson L.R."/>
            <person name="Young S."/>
            <person name="Yandava C."/>
            <person name="Fu R."/>
            <person name="Krastins B."/>
            <person name="Chase M."/>
            <person name="Sarracino D."/>
            <person name="Osburne M.S."/>
            <person name="Henn M.R."/>
            <person name="Chisholm S.W."/>
        </authorList>
    </citation>
    <scope>NUCLEOTIDE SEQUENCE [LARGE SCALE GENOMIC DNA]</scope>
    <source>
        <strain evidence="1">8102-12</strain>
    </source>
</reference>
<accession>E3SK95</accession>